<feature type="transmembrane region" description="Helical" evidence="7">
    <location>
        <begin position="207"/>
        <end position="230"/>
    </location>
</feature>
<keyword evidence="5 7" id="KW-0472">Membrane</keyword>
<keyword evidence="3 7" id="KW-0812">Transmembrane</keyword>
<dbReference type="PROSITE" id="PS00018">
    <property type="entry name" value="EF_HAND_1"/>
    <property type="match status" value="1"/>
</dbReference>
<proteinExistence type="inferred from homology"/>
<feature type="region of interest" description="Disordered" evidence="6">
    <location>
        <begin position="43"/>
        <end position="73"/>
    </location>
</feature>
<protein>
    <recommendedName>
        <fullName evidence="9">EF-hand domain-containing protein</fullName>
    </recommendedName>
</protein>
<dbReference type="PANTHER" id="PTHR21346:SF10">
    <property type="entry name" value="TRANSMEMBRANE PROTEIN"/>
    <property type="match status" value="1"/>
</dbReference>
<dbReference type="GO" id="GO:0016020">
    <property type="term" value="C:membrane"/>
    <property type="evidence" value="ECO:0007669"/>
    <property type="project" value="UniProtKB-SubCell"/>
</dbReference>
<evidence type="ECO:0000256" key="1">
    <source>
        <dbReference type="ARBA" id="ARBA00004370"/>
    </source>
</evidence>
<accession>A0A7S3VIL8</accession>
<evidence type="ECO:0000313" key="8">
    <source>
        <dbReference type="EMBL" id="CAE0487811.1"/>
    </source>
</evidence>
<keyword evidence="4 7" id="KW-1133">Transmembrane helix</keyword>
<dbReference type="PANTHER" id="PTHR21346">
    <property type="entry name" value="FUN14 DOMAIN CONTAINING"/>
    <property type="match status" value="1"/>
</dbReference>
<comment type="subcellular location">
    <subcellularLocation>
        <location evidence="1">Membrane</location>
    </subcellularLocation>
</comment>
<name>A0A7S3VIL8_DUNTE</name>
<feature type="transmembrane region" description="Helical" evidence="7">
    <location>
        <begin position="120"/>
        <end position="141"/>
    </location>
</feature>
<organism evidence="8">
    <name type="scientific">Dunaliella tertiolecta</name>
    <name type="common">Green alga</name>
    <dbReference type="NCBI Taxonomy" id="3047"/>
    <lineage>
        <taxon>Eukaryota</taxon>
        <taxon>Viridiplantae</taxon>
        <taxon>Chlorophyta</taxon>
        <taxon>core chlorophytes</taxon>
        <taxon>Chlorophyceae</taxon>
        <taxon>CS clade</taxon>
        <taxon>Chlamydomonadales</taxon>
        <taxon>Dunaliellaceae</taxon>
        <taxon>Dunaliella</taxon>
    </lineage>
</organism>
<gene>
    <name evidence="8" type="ORF">DTER00134_LOCUS2861</name>
</gene>
<dbReference type="EMBL" id="HBIP01005707">
    <property type="protein sequence ID" value="CAE0487811.1"/>
    <property type="molecule type" value="Transcribed_RNA"/>
</dbReference>
<comment type="similarity">
    <text evidence="2">Belongs to the FUN14 family.</text>
</comment>
<dbReference type="InterPro" id="IPR007014">
    <property type="entry name" value="FUN14"/>
</dbReference>
<dbReference type="AlphaFoldDB" id="A0A7S3VIL8"/>
<feature type="transmembrane region" description="Helical" evidence="7">
    <location>
        <begin position="153"/>
        <end position="172"/>
    </location>
</feature>
<evidence type="ECO:0000256" key="7">
    <source>
        <dbReference type="SAM" id="Phobius"/>
    </source>
</evidence>
<evidence type="ECO:0000256" key="2">
    <source>
        <dbReference type="ARBA" id="ARBA00009160"/>
    </source>
</evidence>
<feature type="compositionally biased region" description="Gly residues" evidence="6">
    <location>
        <begin position="45"/>
        <end position="58"/>
    </location>
</feature>
<evidence type="ECO:0000256" key="6">
    <source>
        <dbReference type="SAM" id="MobiDB-lite"/>
    </source>
</evidence>
<evidence type="ECO:0000256" key="3">
    <source>
        <dbReference type="ARBA" id="ARBA00022692"/>
    </source>
</evidence>
<dbReference type="Pfam" id="PF04930">
    <property type="entry name" value="FUN14"/>
    <property type="match status" value="1"/>
</dbReference>
<feature type="compositionally biased region" description="Basic and acidic residues" evidence="6">
    <location>
        <begin position="59"/>
        <end position="72"/>
    </location>
</feature>
<evidence type="ECO:0008006" key="9">
    <source>
        <dbReference type="Google" id="ProtNLM"/>
    </source>
</evidence>
<evidence type="ECO:0000256" key="4">
    <source>
        <dbReference type="ARBA" id="ARBA00022989"/>
    </source>
</evidence>
<evidence type="ECO:0000256" key="5">
    <source>
        <dbReference type="ARBA" id="ARBA00023136"/>
    </source>
</evidence>
<reference evidence="8" key="1">
    <citation type="submission" date="2021-01" db="EMBL/GenBank/DDBJ databases">
        <authorList>
            <person name="Corre E."/>
            <person name="Pelletier E."/>
            <person name="Niang G."/>
            <person name="Scheremetjew M."/>
            <person name="Finn R."/>
            <person name="Kale V."/>
            <person name="Holt S."/>
            <person name="Cochrane G."/>
            <person name="Meng A."/>
            <person name="Brown T."/>
            <person name="Cohen L."/>
        </authorList>
    </citation>
    <scope>NUCLEOTIDE SEQUENCE</scope>
    <source>
        <strain evidence="8">CCMP1320</strain>
    </source>
</reference>
<dbReference type="InterPro" id="IPR018247">
    <property type="entry name" value="EF_Hand_1_Ca_BS"/>
</dbReference>
<sequence length="233" mass="24303">MHVSSRVQGLNHLNAVKLSTAAHPCLRKRSRFIIRPAVQAHASTAGGGCGGGGGGPGGDTHHRGGGDSGDFRGRRHSSNIALMSMAAACLQMVVTEPAAAKKQPEPAEKKELSIDEMAENLSTLAGPVLTNLGFSGCIGVITGITLKKMGQFLALLFGLTFCALQGLTYLGFIDLKWQKIHQTVEKFCDLNKDGQLDEKDLKHGTGVALGILAEGVPSVGGFLAGFALGIRMG</sequence>